<name>A0A327M3L7_9PROT</name>
<evidence type="ECO:0000313" key="3">
    <source>
        <dbReference type="Proteomes" id="UP000249065"/>
    </source>
</evidence>
<dbReference type="InterPro" id="IPR004360">
    <property type="entry name" value="Glyas_Fos-R_dOase_dom"/>
</dbReference>
<keyword evidence="3" id="KW-1185">Reference proteome</keyword>
<evidence type="ECO:0000259" key="1">
    <source>
        <dbReference type="PROSITE" id="PS51819"/>
    </source>
</evidence>
<dbReference type="Pfam" id="PF00903">
    <property type="entry name" value="Glyoxalase"/>
    <property type="match status" value="1"/>
</dbReference>
<dbReference type="AlphaFoldDB" id="A0A327M3L7"/>
<accession>A0A327M3L7</accession>
<dbReference type="SUPFAM" id="SSF54593">
    <property type="entry name" value="Glyoxalase/Bleomycin resistance protein/Dihydroxybiphenyl dioxygenase"/>
    <property type="match status" value="1"/>
</dbReference>
<dbReference type="InterPro" id="IPR037523">
    <property type="entry name" value="VOC_core"/>
</dbReference>
<dbReference type="OrthoDB" id="9803104at2"/>
<dbReference type="RefSeq" id="WP_111471925.1">
    <property type="nucleotide sequence ID" value="NZ_QLIX01000023.1"/>
</dbReference>
<evidence type="ECO:0000313" key="2">
    <source>
        <dbReference type="EMBL" id="RAI56924.1"/>
    </source>
</evidence>
<protein>
    <submittedName>
        <fullName evidence="2">Glyoxalase</fullName>
    </submittedName>
</protein>
<dbReference type="Proteomes" id="UP000249065">
    <property type="component" value="Unassembled WGS sequence"/>
</dbReference>
<proteinExistence type="predicted"/>
<reference evidence="3" key="1">
    <citation type="submission" date="2018-06" db="EMBL/GenBank/DDBJ databases">
        <authorList>
            <person name="Khan S.A."/>
        </authorList>
    </citation>
    <scope>NUCLEOTIDE SEQUENCE [LARGE SCALE GENOMIC DNA]</scope>
    <source>
        <strain evidence="3">DB-1506</strain>
    </source>
</reference>
<dbReference type="Gene3D" id="3.10.180.10">
    <property type="entry name" value="2,3-Dihydroxybiphenyl 1,2-Dioxygenase, domain 1"/>
    <property type="match status" value="1"/>
</dbReference>
<dbReference type="InterPro" id="IPR029068">
    <property type="entry name" value="Glyas_Bleomycin-R_OHBP_Dase"/>
</dbReference>
<feature type="domain" description="VOC" evidence="1">
    <location>
        <begin position="2"/>
        <end position="120"/>
    </location>
</feature>
<dbReference type="PROSITE" id="PS51819">
    <property type="entry name" value="VOC"/>
    <property type="match status" value="1"/>
</dbReference>
<sequence length="121" mass="12812">MAVRRIVANIAAEDPSAAAGFYGGVLGLDCVMDHGWIMTFAAPCEAPGSAAPPQVSIAREGGNGMPVPDLSIEVDDLEAVLDRARAAGCAIPYGPVREAWGVRRFFLHDPFGRLLNILQHV</sequence>
<organism evidence="2 3">
    <name type="scientific">Roseicella frigidaeris</name>
    <dbReference type="NCBI Taxonomy" id="2230885"/>
    <lineage>
        <taxon>Bacteria</taxon>
        <taxon>Pseudomonadati</taxon>
        <taxon>Pseudomonadota</taxon>
        <taxon>Alphaproteobacteria</taxon>
        <taxon>Acetobacterales</taxon>
        <taxon>Roseomonadaceae</taxon>
        <taxon>Roseicella</taxon>
    </lineage>
</organism>
<comment type="caution">
    <text evidence="2">The sequence shown here is derived from an EMBL/GenBank/DDBJ whole genome shotgun (WGS) entry which is preliminary data.</text>
</comment>
<gene>
    <name evidence="2" type="ORF">DOO78_21440</name>
</gene>
<dbReference type="EMBL" id="QLIX01000023">
    <property type="protein sequence ID" value="RAI56924.1"/>
    <property type="molecule type" value="Genomic_DNA"/>
</dbReference>